<dbReference type="PROSITE" id="PS52016">
    <property type="entry name" value="TONB_DEPENDENT_REC_3"/>
    <property type="match status" value="1"/>
</dbReference>
<keyword evidence="9 10" id="KW-0998">Cell outer membrane</keyword>
<keyword evidence="8" id="KW-0675">Receptor</keyword>
<dbReference type="OrthoDB" id="9762903at2"/>
<dbReference type="GO" id="GO:0015344">
    <property type="term" value="F:siderophore uptake transmembrane transporter activity"/>
    <property type="evidence" value="ECO:0007669"/>
    <property type="project" value="TreeGrafter"/>
</dbReference>
<evidence type="ECO:0000256" key="10">
    <source>
        <dbReference type="PROSITE-ProRule" id="PRU01360"/>
    </source>
</evidence>
<evidence type="ECO:0000256" key="7">
    <source>
        <dbReference type="ARBA" id="ARBA00023136"/>
    </source>
</evidence>
<keyword evidence="2 10" id="KW-0813">Transport</keyword>
<proteinExistence type="inferred from homology"/>
<feature type="domain" description="TonB-dependent receptor-like beta-barrel" evidence="13">
    <location>
        <begin position="197"/>
        <end position="595"/>
    </location>
</feature>
<keyword evidence="4 10" id="KW-0812">Transmembrane</keyword>
<dbReference type="SUPFAM" id="SSF56935">
    <property type="entry name" value="Porins"/>
    <property type="match status" value="1"/>
</dbReference>
<dbReference type="Proteomes" id="UP000029736">
    <property type="component" value="Unassembled WGS sequence"/>
</dbReference>
<dbReference type="PANTHER" id="PTHR30069">
    <property type="entry name" value="TONB-DEPENDENT OUTER MEMBRANE RECEPTOR"/>
    <property type="match status" value="1"/>
</dbReference>
<dbReference type="InterPro" id="IPR000531">
    <property type="entry name" value="Beta-barrel_TonB"/>
</dbReference>
<dbReference type="STRING" id="1524460.IX84_14115"/>
<evidence type="ECO:0000256" key="4">
    <source>
        <dbReference type="ARBA" id="ARBA00022692"/>
    </source>
</evidence>
<evidence type="ECO:0000256" key="9">
    <source>
        <dbReference type="ARBA" id="ARBA00023237"/>
    </source>
</evidence>
<dbReference type="Pfam" id="PF07715">
    <property type="entry name" value="Plug"/>
    <property type="match status" value="1"/>
</dbReference>
<evidence type="ECO:0000259" key="13">
    <source>
        <dbReference type="Pfam" id="PF00593"/>
    </source>
</evidence>
<keyword evidence="6 11" id="KW-0798">TonB box</keyword>
<dbReference type="InterPro" id="IPR036942">
    <property type="entry name" value="Beta-barrel_TonB_sf"/>
</dbReference>
<dbReference type="EMBL" id="JPOS01000034">
    <property type="protein sequence ID" value="KGE87667.1"/>
    <property type="molecule type" value="Genomic_DNA"/>
</dbReference>
<evidence type="ECO:0000313" key="16">
    <source>
        <dbReference type="Proteomes" id="UP000029736"/>
    </source>
</evidence>
<keyword evidence="3 10" id="KW-1134">Transmembrane beta strand</keyword>
<evidence type="ECO:0000259" key="14">
    <source>
        <dbReference type="Pfam" id="PF07715"/>
    </source>
</evidence>
<evidence type="ECO:0000256" key="6">
    <source>
        <dbReference type="ARBA" id="ARBA00023077"/>
    </source>
</evidence>
<evidence type="ECO:0000256" key="11">
    <source>
        <dbReference type="RuleBase" id="RU003357"/>
    </source>
</evidence>
<gene>
    <name evidence="15" type="ORF">IX84_14115</name>
</gene>
<evidence type="ECO:0000256" key="3">
    <source>
        <dbReference type="ARBA" id="ARBA00022452"/>
    </source>
</evidence>
<dbReference type="GO" id="GO:0044718">
    <property type="term" value="P:siderophore transmembrane transport"/>
    <property type="evidence" value="ECO:0007669"/>
    <property type="project" value="TreeGrafter"/>
</dbReference>
<keyword evidence="16" id="KW-1185">Reference proteome</keyword>
<sequence>MRQLLILLLSFSYAVPLLAQPDTAVLLPTAEITTSPLRANFTGSQEQRWDSTDVNRYAGYYLTDLLEREGGIFIKNYGGGSIATTSIRGGSAGHTAVTWNGLPLQSPMLGQLDFSLLPLAFVDGVNLQRGGGSAAWGSGAIGGTVGLRNTPLSYRGMEAGAQTMLGSFGFQDHQARARYRGEQWAFNTRLFRRSADNDFSYRLDSGEERQQTHADFRQQAIMQEVYWQPRPDRQLAAFAWWQTSDRNIPPLTTQTRSQALQLDTFLRTALHYQQRSKHGVFNARLGWFREAIDYRDDAILLRALSHFHTLMGEVEHQWALSADLELQAGLFYNWATATADGYRGEQPEQQRAAAFASLRKEWNALRVQLSLRQERVDENWVPIVPALGANGPITSNLSWQAKISRNYRIPTLNDLYWLPGGNPDLLPEIGWSAEGGLNWQKEAWSYTVTGFHRRIDDWIMWGLTEGQNFWSANNLTEVWSRGLEQRLSCRFTTGEWQWEGQIGYDYIRSTNEIAIQQPRIAEGEQLAYTPEHLGFARISVSKDALQFTYQHRLTSAVQTLNDTELPGYHLGFAQLQYQLNWQKFTLQAFGRADNLWDASYRIVDRRPMPGRSFQLGINLFFKHKH</sequence>
<evidence type="ECO:0000256" key="12">
    <source>
        <dbReference type="SAM" id="SignalP"/>
    </source>
</evidence>
<feature type="signal peptide" evidence="12">
    <location>
        <begin position="1"/>
        <end position="19"/>
    </location>
</feature>
<comment type="subcellular location">
    <subcellularLocation>
        <location evidence="1 10">Cell outer membrane</location>
        <topology evidence="1 10">Multi-pass membrane protein</topology>
    </subcellularLocation>
</comment>
<evidence type="ECO:0000256" key="8">
    <source>
        <dbReference type="ARBA" id="ARBA00023170"/>
    </source>
</evidence>
<comment type="similarity">
    <text evidence="10 11">Belongs to the TonB-dependent receptor family.</text>
</comment>
<keyword evidence="7 10" id="KW-0472">Membrane</keyword>
<dbReference type="Gene3D" id="2.40.170.20">
    <property type="entry name" value="TonB-dependent receptor, beta-barrel domain"/>
    <property type="match status" value="1"/>
</dbReference>
<evidence type="ECO:0000256" key="1">
    <source>
        <dbReference type="ARBA" id="ARBA00004571"/>
    </source>
</evidence>
<evidence type="ECO:0008006" key="17">
    <source>
        <dbReference type="Google" id="ProtNLM"/>
    </source>
</evidence>
<keyword evidence="5 12" id="KW-0732">Signal</keyword>
<accession>A0A098S998</accession>
<name>A0A098S998_9BACT</name>
<dbReference type="PANTHER" id="PTHR30069:SF29">
    <property type="entry name" value="HEMOGLOBIN AND HEMOGLOBIN-HAPTOGLOBIN-BINDING PROTEIN 1-RELATED"/>
    <property type="match status" value="1"/>
</dbReference>
<feature type="chain" id="PRO_5001947788" description="TonB-dependent receptor plug domain-containing protein" evidence="12">
    <location>
        <begin position="20"/>
        <end position="625"/>
    </location>
</feature>
<dbReference type="Gene3D" id="2.170.130.10">
    <property type="entry name" value="TonB-dependent receptor, plug domain"/>
    <property type="match status" value="1"/>
</dbReference>
<dbReference type="RefSeq" id="WP_044221484.1">
    <property type="nucleotide sequence ID" value="NZ_JBKAGJ010000029.1"/>
</dbReference>
<protein>
    <recommendedName>
        <fullName evidence="17">TonB-dependent receptor plug domain-containing protein</fullName>
    </recommendedName>
</protein>
<reference evidence="15 16" key="1">
    <citation type="journal article" date="2014" name="Int. J. Syst. Evol. Microbiol.">
        <title>Phaeodactylibacter xiamenensis gen. nov., sp. nov., a member of the family Saprospiraceae isolated from the marine alga Phaeodactylum tricornutum.</title>
        <authorList>
            <person name="Chen Z.Jr."/>
            <person name="Lei X."/>
            <person name="Lai Q."/>
            <person name="Li Y."/>
            <person name="Zhang B."/>
            <person name="Zhang J."/>
            <person name="Zhang H."/>
            <person name="Yang L."/>
            <person name="Zheng W."/>
            <person name="Tian Y."/>
            <person name="Yu Z."/>
            <person name="Xu H.Jr."/>
            <person name="Zheng T."/>
        </authorList>
    </citation>
    <scope>NUCLEOTIDE SEQUENCE [LARGE SCALE GENOMIC DNA]</scope>
    <source>
        <strain evidence="15 16">KD52</strain>
    </source>
</reference>
<evidence type="ECO:0000256" key="2">
    <source>
        <dbReference type="ARBA" id="ARBA00022448"/>
    </source>
</evidence>
<feature type="domain" description="TonB-dependent receptor plug" evidence="14">
    <location>
        <begin position="52"/>
        <end position="144"/>
    </location>
</feature>
<evidence type="ECO:0000256" key="5">
    <source>
        <dbReference type="ARBA" id="ARBA00022729"/>
    </source>
</evidence>
<dbReference type="Pfam" id="PF00593">
    <property type="entry name" value="TonB_dep_Rec_b-barrel"/>
    <property type="match status" value="1"/>
</dbReference>
<dbReference type="GO" id="GO:0009279">
    <property type="term" value="C:cell outer membrane"/>
    <property type="evidence" value="ECO:0007669"/>
    <property type="project" value="UniProtKB-SubCell"/>
</dbReference>
<evidence type="ECO:0000313" key="15">
    <source>
        <dbReference type="EMBL" id="KGE87667.1"/>
    </source>
</evidence>
<organism evidence="15 16">
    <name type="scientific">Phaeodactylibacter xiamenensis</name>
    <dbReference type="NCBI Taxonomy" id="1524460"/>
    <lineage>
        <taxon>Bacteria</taxon>
        <taxon>Pseudomonadati</taxon>
        <taxon>Bacteroidota</taxon>
        <taxon>Saprospiria</taxon>
        <taxon>Saprospirales</taxon>
        <taxon>Haliscomenobacteraceae</taxon>
        <taxon>Phaeodactylibacter</taxon>
    </lineage>
</organism>
<dbReference type="InterPro" id="IPR012910">
    <property type="entry name" value="Plug_dom"/>
</dbReference>
<dbReference type="AlphaFoldDB" id="A0A098S998"/>
<dbReference type="InterPro" id="IPR037066">
    <property type="entry name" value="Plug_dom_sf"/>
</dbReference>
<dbReference type="InterPro" id="IPR039426">
    <property type="entry name" value="TonB-dep_rcpt-like"/>
</dbReference>
<comment type="caution">
    <text evidence="15">The sequence shown here is derived from an EMBL/GenBank/DDBJ whole genome shotgun (WGS) entry which is preliminary data.</text>
</comment>